<comment type="similarity">
    <text evidence="2 11">Belongs to the sodium:solute symporter (SSF) (TC 2.A.21) family.</text>
</comment>
<keyword evidence="5 12" id="KW-0812">Transmembrane</keyword>
<feature type="transmembrane region" description="Helical" evidence="12">
    <location>
        <begin position="403"/>
        <end position="422"/>
    </location>
</feature>
<dbReference type="InterPro" id="IPR051163">
    <property type="entry name" value="Sodium:Solute_Symporter_SSF"/>
</dbReference>
<evidence type="ECO:0000256" key="9">
    <source>
        <dbReference type="ARBA" id="ARBA00023136"/>
    </source>
</evidence>
<dbReference type="PANTHER" id="PTHR42985">
    <property type="entry name" value="SODIUM-COUPLED MONOCARBOXYLATE TRANSPORTER"/>
    <property type="match status" value="1"/>
</dbReference>
<feature type="transmembrane region" description="Helical" evidence="12">
    <location>
        <begin position="272"/>
        <end position="298"/>
    </location>
</feature>
<evidence type="ECO:0000256" key="11">
    <source>
        <dbReference type="RuleBase" id="RU362091"/>
    </source>
</evidence>
<dbReference type="RefSeq" id="WP_138950858.1">
    <property type="nucleotide sequence ID" value="NZ_CP040749.1"/>
</dbReference>
<dbReference type="GO" id="GO:0005886">
    <property type="term" value="C:plasma membrane"/>
    <property type="evidence" value="ECO:0007669"/>
    <property type="project" value="UniProtKB-SubCell"/>
</dbReference>
<dbReference type="InterPro" id="IPR038377">
    <property type="entry name" value="Na/Glc_symporter_sf"/>
</dbReference>
<dbReference type="CDD" id="cd10326">
    <property type="entry name" value="SLC5sbd_NIS-like"/>
    <property type="match status" value="1"/>
</dbReference>
<accession>A0A5B7TZ86</accession>
<keyword evidence="4" id="KW-1003">Cell membrane</keyword>
<keyword evidence="6 12" id="KW-1133">Transmembrane helix</keyword>
<evidence type="ECO:0000256" key="3">
    <source>
        <dbReference type="ARBA" id="ARBA00022448"/>
    </source>
</evidence>
<keyword evidence="8" id="KW-0406">Ion transport</keyword>
<feature type="transmembrane region" description="Helical" evidence="12">
    <location>
        <begin position="434"/>
        <end position="459"/>
    </location>
</feature>
<keyword evidence="3" id="KW-0813">Transport</keyword>
<feature type="transmembrane region" description="Helical" evidence="12">
    <location>
        <begin position="43"/>
        <end position="66"/>
    </location>
</feature>
<evidence type="ECO:0000313" key="13">
    <source>
        <dbReference type="EMBL" id="QCX40002.1"/>
    </source>
</evidence>
<dbReference type="GO" id="GO:0015293">
    <property type="term" value="F:symporter activity"/>
    <property type="evidence" value="ECO:0007669"/>
    <property type="project" value="TreeGrafter"/>
</dbReference>
<name>A0A5B7TZ86_9FLAO</name>
<keyword evidence="14" id="KW-1185">Reference proteome</keyword>
<keyword evidence="7" id="KW-0915">Sodium</keyword>
<feature type="transmembrane region" description="Helical" evidence="12">
    <location>
        <begin position="233"/>
        <end position="251"/>
    </location>
</feature>
<evidence type="ECO:0000256" key="7">
    <source>
        <dbReference type="ARBA" id="ARBA00023053"/>
    </source>
</evidence>
<dbReference type="AlphaFoldDB" id="A0A5B7TZ86"/>
<organism evidence="13 14">
    <name type="scientific">Aureibaculum algae</name>
    <dbReference type="NCBI Taxonomy" id="2584122"/>
    <lineage>
        <taxon>Bacteria</taxon>
        <taxon>Pseudomonadati</taxon>
        <taxon>Bacteroidota</taxon>
        <taxon>Flavobacteriia</taxon>
        <taxon>Flavobacteriales</taxon>
        <taxon>Flavobacteriaceae</taxon>
        <taxon>Aureibaculum</taxon>
    </lineage>
</organism>
<feature type="transmembrane region" description="Helical" evidence="12">
    <location>
        <begin position="488"/>
        <end position="507"/>
    </location>
</feature>
<feature type="transmembrane region" description="Helical" evidence="12">
    <location>
        <begin position="6"/>
        <end position="23"/>
    </location>
</feature>
<reference evidence="13 14" key="1">
    <citation type="submission" date="2019-05" db="EMBL/GenBank/DDBJ databases">
        <title>Algicella ahnfeltiae gen. nov., sp. nov., a novel marine bacterium of the family Flavobacteriaceae isolated from a red alga.</title>
        <authorList>
            <person name="Nedashkovskaya O.I."/>
            <person name="Kukhlevskiy A.D."/>
            <person name="Kim S.-G."/>
            <person name="Zhukova N.V."/>
            <person name="Mikhailov V.V."/>
        </authorList>
    </citation>
    <scope>NUCLEOTIDE SEQUENCE [LARGE SCALE GENOMIC DNA]</scope>
    <source>
        <strain evidence="13 14">10Alg115</strain>
    </source>
</reference>
<dbReference type="Pfam" id="PF00474">
    <property type="entry name" value="SSF"/>
    <property type="match status" value="1"/>
</dbReference>
<dbReference type="PANTHER" id="PTHR42985:SF47">
    <property type="entry name" value="INTEGRAL MEMBRANE TRANSPORT PROTEIN"/>
    <property type="match status" value="1"/>
</dbReference>
<sequence length="511" mass="57461">MQPIHILLLIAAYFGVLILISFLTGKSATNETFFKANNKSPWYIVAFGMIGASLSGVTFISVPGMIGGSQFAYMQGVFGFLVGYLLIAFILLPIYYKLNVTSIYQYLEQRFGKVSYKTGAFFFLLSRVTGASFRLFLVALAMQYIVFGQMGVPFWLTVVISILLIWLYTFKGGIKTIVWTDTLQTLTMLTAVGLAIYLINEKLDWSYIEFLKTDAFAERGQIFFFDNPNSATYFWKYFIGGIFITIAMTGLDQDMMQKNLTCKNKGDAQKNMISMSVLLVIVNFFFLSLGALLFIYAAKLGIEIPVVDGRTRTDLLFPEIAMNQDLGTPLAVVFIIGLIAAAYSSADSALTSLTTSISVDFLGIEKRPKEKQIPLRKKVHIGVSLLLILVVIIFNSLDGNVVGNLFKFATFTYGPLLGLFMFGIFTKYQIKDKYAWIVALISIGLTYLISISPVLYAYYFDYENIISCGKPAWECAENYAAENNFYQFHWEILPINGLITIIGLWFIRKKK</sequence>
<feature type="transmembrane region" description="Helical" evidence="12">
    <location>
        <begin position="152"/>
        <end position="170"/>
    </location>
</feature>
<evidence type="ECO:0000256" key="2">
    <source>
        <dbReference type="ARBA" id="ARBA00006434"/>
    </source>
</evidence>
<evidence type="ECO:0000256" key="10">
    <source>
        <dbReference type="ARBA" id="ARBA00023201"/>
    </source>
</evidence>
<dbReference type="GO" id="GO:0006814">
    <property type="term" value="P:sodium ion transport"/>
    <property type="evidence" value="ECO:0007669"/>
    <property type="project" value="UniProtKB-KW"/>
</dbReference>
<evidence type="ECO:0000256" key="12">
    <source>
        <dbReference type="SAM" id="Phobius"/>
    </source>
</evidence>
<dbReference type="KEGG" id="fbe:FF125_16715"/>
<dbReference type="EMBL" id="CP040749">
    <property type="protein sequence ID" value="QCX40002.1"/>
    <property type="molecule type" value="Genomic_DNA"/>
</dbReference>
<feature type="transmembrane region" description="Helical" evidence="12">
    <location>
        <begin position="182"/>
        <end position="199"/>
    </location>
</feature>
<dbReference type="InterPro" id="IPR001734">
    <property type="entry name" value="Na/solute_symporter"/>
</dbReference>
<feature type="transmembrane region" description="Helical" evidence="12">
    <location>
        <begin position="72"/>
        <end position="98"/>
    </location>
</feature>
<evidence type="ECO:0000256" key="5">
    <source>
        <dbReference type="ARBA" id="ARBA00022692"/>
    </source>
</evidence>
<keyword evidence="9 12" id="KW-0472">Membrane</keyword>
<feature type="transmembrane region" description="Helical" evidence="12">
    <location>
        <begin position="326"/>
        <end position="346"/>
    </location>
</feature>
<dbReference type="PROSITE" id="PS50283">
    <property type="entry name" value="NA_SOLUT_SYMP_3"/>
    <property type="match status" value="1"/>
</dbReference>
<feature type="transmembrane region" description="Helical" evidence="12">
    <location>
        <begin position="119"/>
        <end position="146"/>
    </location>
</feature>
<evidence type="ECO:0000256" key="1">
    <source>
        <dbReference type="ARBA" id="ARBA00004651"/>
    </source>
</evidence>
<proteinExistence type="inferred from homology"/>
<protein>
    <submittedName>
        <fullName evidence="13">Sodium:solute symporter</fullName>
    </submittedName>
</protein>
<dbReference type="OrthoDB" id="891563at2"/>
<evidence type="ECO:0000313" key="14">
    <source>
        <dbReference type="Proteomes" id="UP000306229"/>
    </source>
</evidence>
<evidence type="ECO:0000256" key="6">
    <source>
        <dbReference type="ARBA" id="ARBA00022989"/>
    </source>
</evidence>
<dbReference type="Gene3D" id="1.20.1730.10">
    <property type="entry name" value="Sodium/glucose cotransporter"/>
    <property type="match status" value="1"/>
</dbReference>
<keyword evidence="10" id="KW-0739">Sodium transport</keyword>
<comment type="subcellular location">
    <subcellularLocation>
        <location evidence="1">Cell membrane</location>
        <topology evidence="1">Multi-pass membrane protein</topology>
    </subcellularLocation>
</comment>
<evidence type="ECO:0000256" key="8">
    <source>
        <dbReference type="ARBA" id="ARBA00023065"/>
    </source>
</evidence>
<gene>
    <name evidence="13" type="ORF">FF125_16715</name>
</gene>
<evidence type="ECO:0000256" key="4">
    <source>
        <dbReference type="ARBA" id="ARBA00022475"/>
    </source>
</evidence>
<feature type="transmembrane region" description="Helical" evidence="12">
    <location>
        <begin position="379"/>
        <end position="397"/>
    </location>
</feature>
<dbReference type="Proteomes" id="UP000306229">
    <property type="component" value="Chromosome"/>
</dbReference>